<dbReference type="SMART" id="SM00091">
    <property type="entry name" value="PAS"/>
    <property type="match status" value="1"/>
</dbReference>
<dbReference type="InterPro" id="IPR036097">
    <property type="entry name" value="HisK_dim/P_sf"/>
</dbReference>
<dbReference type="EMBL" id="CP002480">
    <property type="protein sequence ID" value="ADW68752.1"/>
    <property type="molecule type" value="Genomic_DNA"/>
</dbReference>
<dbReference type="RefSeq" id="WP_013580071.1">
    <property type="nucleotide sequence ID" value="NC_015064.1"/>
</dbReference>
<evidence type="ECO:0000256" key="7">
    <source>
        <dbReference type="ARBA" id="ARBA00022840"/>
    </source>
</evidence>
<dbReference type="Pfam" id="PF02518">
    <property type="entry name" value="HATPase_c"/>
    <property type="match status" value="1"/>
</dbReference>
<evidence type="ECO:0000256" key="1">
    <source>
        <dbReference type="ARBA" id="ARBA00000085"/>
    </source>
</evidence>
<organism evidence="14">
    <name type="scientific">Granulicella tundricola (strain ATCC BAA-1859 / DSM 23138 / MP5ACTX9)</name>
    <dbReference type="NCBI Taxonomy" id="1198114"/>
    <lineage>
        <taxon>Bacteria</taxon>
        <taxon>Pseudomonadati</taxon>
        <taxon>Acidobacteriota</taxon>
        <taxon>Terriglobia</taxon>
        <taxon>Terriglobales</taxon>
        <taxon>Acidobacteriaceae</taxon>
        <taxon>Granulicella</taxon>
    </lineage>
</organism>
<dbReference type="PANTHER" id="PTHR43065:SF10">
    <property type="entry name" value="PEROXIDE STRESS-ACTIVATED HISTIDINE KINASE MAK3"/>
    <property type="match status" value="1"/>
</dbReference>
<protein>
    <recommendedName>
        <fullName evidence="2">histidine kinase</fullName>
        <ecNumber evidence="2">2.7.13.3</ecNumber>
    </recommendedName>
</protein>
<comment type="catalytic activity">
    <reaction evidence="1">
        <text>ATP + protein L-histidine = ADP + protein N-phospho-L-histidine.</text>
        <dbReference type="EC" id="2.7.13.3"/>
    </reaction>
</comment>
<dbReference type="PROSITE" id="PS50112">
    <property type="entry name" value="PAS"/>
    <property type="match status" value="1"/>
</dbReference>
<keyword evidence="8" id="KW-0902">Two-component regulatory system</keyword>
<evidence type="ECO:0000259" key="10">
    <source>
        <dbReference type="PROSITE" id="PS50109"/>
    </source>
</evidence>
<dbReference type="PROSITE" id="PS50109">
    <property type="entry name" value="HIS_KIN"/>
    <property type="match status" value="1"/>
</dbReference>
<evidence type="ECO:0000259" key="12">
    <source>
        <dbReference type="PROSITE" id="PS50113"/>
    </source>
</evidence>
<evidence type="ECO:0000256" key="2">
    <source>
        <dbReference type="ARBA" id="ARBA00012438"/>
    </source>
</evidence>
<dbReference type="PRINTS" id="PR00344">
    <property type="entry name" value="BCTRLSENSOR"/>
</dbReference>
<evidence type="ECO:0000256" key="5">
    <source>
        <dbReference type="ARBA" id="ARBA00022741"/>
    </source>
</evidence>
<dbReference type="eggNOG" id="COG3829">
    <property type="taxonomic scope" value="Bacteria"/>
</dbReference>
<feature type="domain" description="PAC" evidence="12">
    <location>
        <begin position="307"/>
        <end position="359"/>
    </location>
</feature>
<dbReference type="STRING" id="1198114.AciX9_1704"/>
<proteinExistence type="predicted"/>
<dbReference type="GO" id="GO:0006355">
    <property type="term" value="P:regulation of DNA-templated transcription"/>
    <property type="evidence" value="ECO:0007669"/>
    <property type="project" value="InterPro"/>
</dbReference>
<dbReference type="InterPro" id="IPR003661">
    <property type="entry name" value="HisK_dim/P_dom"/>
</dbReference>
<dbReference type="CDD" id="cd00130">
    <property type="entry name" value="PAS"/>
    <property type="match status" value="1"/>
</dbReference>
<dbReference type="KEGG" id="acm:AciX9_1704"/>
<dbReference type="Pfam" id="PF00989">
    <property type="entry name" value="PAS"/>
    <property type="match status" value="1"/>
</dbReference>
<dbReference type="Pfam" id="PF00512">
    <property type="entry name" value="HisKA"/>
    <property type="match status" value="1"/>
</dbReference>
<dbReference type="SMART" id="SM00387">
    <property type="entry name" value="HATPase_c"/>
    <property type="match status" value="1"/>
</dbReference>
<dbReference type="OrthoDB" id="9784397at2"/>
<keyword evidence="4" id="KW-0808">Transferase</keyword>
<name>E8WYR6_GRATM</name>
<dbReference type="Gene3D" id="1.10.287.130">
    <property type="match status" value="1"/>
</dbReference>
<feature type="transmembrane region" description="Helical" evidence="9">
    <location>
        <begin position="12"/>
        <end position="30"/>
    </location>
</feature>
<dbReference type="InterPro" id="IPR035965">
    <property type="entry name" value="PAS-like_dom_sf"/>
</dbReference>
<dbReference type="eggNOG" id="COG5278">
    <property type="taxonomic scope" value="Bacteria"/>
</dbReference>
<dbReference type="GO" id="GO:0000155">
    <property type="term" value="F:phosphorelay sensor kinase activity"/>
    <property type="evidence" value="ECO:0007669"/>
    <property type="project" value="InterPro"/>
</dbReference>
<dbReference type="InterPro" id="IPR013767">
    <property type="entry name" value="PAS_fold"/>
</dbReference>
<evidence type="ECO:0000256" key="4">
    <source>
        <dbReference type="ARBA" id="ARBA00022679"/>
    </source>
</evidence>
<keyword evidence="7" id="KW-0067">ATP-binding</keyword>
<dbReference type="CDD" id="cd00082">
    <property type="entry name" value="HisKA"/>
    <property type="match status" value="1"/>
</dbReference>
<evidence type="ECO:0000313" key="13">
    <source>
        <dbReference type="EMBL" id="ADW68752.1"/>
    </source>
</evidence>
<keyword evidence="3" id="KW-0597">Phosphoprotein</keyword>
<dbReference type="PANTHER" id="PTHR43065">
    <property type="entry name" value="SENSOR HISTIDINE KINASE"/>
    <property type="match status" value="1"/>
</dbReference>
<dbReference type="InterPro" id="IPR003594">
    <property type="entry name" value="HATPase_dom"/>
</dbReference>
<dbReference type="HOGENOM" id="CLU_445946_0_0_0"/>
<evidence type="ECO:0000259" key="11">
    <source>
        <dbReference type="PROSITE" id="PS50112"/>
    </source>
</evidence>
<dbReference type="EC" id="2.7.13.3" evidence="2"/>
<dbReference type="InterPro" id="IPR001610">
    <property type="entry name" value="PAC"/>
</dbReference>
<evidence type="ECO:0000256" key="3">
    <source>
        <dbReference type="ARBA" id="ARBA00022553"/>
    </source>
</evidence>
<dbReference type="InterPro" id="IPR005467">
    <property type="entry name" value="His_kinase_dom"/>
</dbReference>
<dbReference type="Proteomes" id="UP000000343">
    <property type="component" value="Chromosome"/>
</dbReference>
<dbReference type="PaxDb" id="1198114-AciX9_1704"/>
<dbReference type="AlphaFoldDB" id="E8WYR6"/>
<evidence type="ECO:0000256" key="9">
    <source>
        <dbReference type="SAM" id="Phobius"/>
    </source>
</evidence>
<dbReference type="eggNOG" id="COG4191">
    <property type="taxonomic scope" value="Bacteria"/>
</dbReference>
<accession>E8WYR6</accession>
<dbReference type="Gene3D" id="3.30.450.20">
    <property type="entry name" value="PAS domain"/>
    <property type="match status" value="1"/>
</dbReference>
<gene>
    <name evidence="13" type="ordered locus">AciX9_1704</name>
</gene>
<dbReference type="InterPro" id="IPR000014">
    <property type="entry name" value="PAS"/>
</dbReference>
<keyword evidence="5" id="KW-0547">Nucleotide-binding</keyword>
<keyword evidence="9" id="KW-0812">Transmembrane</keyword>
<dbReference type="InterPro" id="IPR036890">
    <property type="entry name" value="HATPase_C_sf"/>
</dbReference>
<keyword evidence="6 13" id="KW-0418">Kinase</keyword>
<dbReference type="InterPro" id="IPR004358">
    <property type="entry name" value="Sig_transdc_His_kin-like_C"/>
</dbReference>
<dbReference type="Pfam" id="PF05227">
    <property type="entry name" value="CHASE3"/>
    <property type="match status" value="1"/>
</dbReference>
<keyword evidence="14" id="KW-1185">Reference proteome</keyword>
<keyword evidence="9" id="KW-0472">Membrane</keyword>
<evidence type="ECO:0000256" key="8">
    <source>
        <dbReference type="ARBA" id="ARBA00023012"/>
    </source>
</evidence>
<dbReference type="InterPro" id="IPR007891">
    <property type="entry name" value="CHASE3"/>
</dbReference>
<dbReference type="InterPro" id="IPR000700">
    <property type="entry name" value="PAS-assoc_C"/>
</dbReference>
<dbReference type="SUPFAM" id="SSF55874">
    <property type="entry name" value="ATPase domain of HSP90 chaperone/DNA topoisomerase II/histidine kinase"/>
    <property type="match status" value="1"/>
</dbReference>
<evidence type="ECO:0000256" key="6">
    <source>
        <dbReference type="ARBA" id="ARBA00022777"/>
    </source>
</evidence>
<reference evidence="14" key="1">
    <citation type="submission" date="2011-01" db="EMBL/GenBank/DDBJ databases">
        <title>Complete sequence of chromosome of Acidobacterium sp. MP5ACTX9.</title>
        <authorList>
            <consortium name="US DOE Joint Genome Institute"/>
            <person name="Lucas S."/>
            <person name="Copeland A."/>
            <person name="Lapidus A."/>
            <person name="Cheng J.-F."/>
            <person name="Goodwin L."/>
            <person name="Pitluck S."/>
            <person name="Teshima H."/>
            <person name="Detter J.C."/>
            <person name="Han C."/>
            <person name="Tapia R."/>
            <person name="Land M."/>
            <person name="Hauser L."/>
            <person name="Kyrpides N."/>
            <person name="Ivanova N."/>
            <person name="Ovchinnikova G."/>
            <person name="Pagani I."/>
            <person name="Rawat S.R."/>
            <person name="Mannisto M."/>
            <person name="Haggblom M.M."/>
            <person name="Woyke T."/>
        </authorList>
    </citation>
    <scope>NUCLEOTIDE SEQUENCE [LARGE SCALE GENOMIC DNA]</scope>
    <source>
        <strain evidence="14">MP5ACTX9</strain>
    </source>
</reference>
<keyword evidence="9" id="KW-1133">Transmembrane helix</keyword>
<feature type="domain" description="Histidine kinase" evidence="10">
    <location>
        <begin position="372"/>
        <end position="591"/>
    </location>
</feature>
<dbReference type="PROSITE" id="PS50113">
    <property type="entry name" value="PAC"/>
    <property type="match status" value="1"/>
</dbReference>
<feature type="domain" description="PAS" evidence="11">
    <location>
        <begin position="229"/>
        <end position="293"/>
    </location>
</feature>
<dbReference type="SMART" id="SM00388">
    <property type="entry name" value="HisKA"/>
    <property type="match status" value="1"/>
</dbReference>
<sequence length="598" mass="65412">MNSARFDNILRQVLIVPIFAVLLGAAGLYWQIHDANRTVGFIQAADDRITHTLFVERLILDQETGLRGYQTTNDDQFLDPYYTADKQLDLAFFKLSNFYAIGTPQRTLADHFITTHNAWEQGFAVPLIATMRAGGHTNDPDLNVQGKHEMDAVRLDAAALTRADQASRDAAISHWKTQVRHMETALGLSAVFVGLIIGLYTRVLIHDISEAFKRSNHILRKRAEEAFRAEQRLRTTLASIGDGVITCDPTGLIQTINPVAQELTGWAEAEAHNQPLEHVFRIINETTREPVENPVTKVGRLKTVVGLANHTLLIRKDGTEICIDDSGAPIRDKQGELIGIVLVFRDVTISRKSQAALLANEKLAVAGRLAATIAHEIHNPLDSVSNLLFLMDGESTPAESAAFLQLAKQEVSRVTQISRAMLSLYRESRAPVPIDLKELLESILLLMNGRLANLQVTVTPDLPANLIVQGFPAELRQVFTNLISNAAEAASPSGHVHLTAEPEPAYPTPDSLRTQDGVLITVEDDGPGIDAETRARLFQPFFTTKGEQGTGLGLWVSRGILTKHGATINLASSTDSDDHGTTVTVFLATNPTIQVGGD</sequence>
<dbReference type="SUPFAM" id="SSF47384">
    <property type="entry name" value="Homodimeric domain of signal transducing histidine kinase"/>
    <property type="match status" value="1"/>
</dbReference>
<evidence type="ECO:0000313" key="14">
    <source>
        <dbReference type="Proteomes" id="UP000000343"/>
    </source>
</evidence>
<dbReference type="GO" id="GO:0005524">
    <property type="term" value="F:ATP binding"/>
    <property type="evidence" value="ECO:0007669"/>
    <property type="project" value="UniProtKB-KW"/>
</dbReference>
<dbReference type="SUPFAM" id="SSF55785">
    <property type="entry name" value="PYP-like sensor domain (PAS domain)"/>
    <property type="match status" value="1"/>
</dbReference>
<dbReference type="Gene3D" id="3.30.565.10">
    <property type="entry name" value="Histidine kinase-like ATPase, C-terminal domain"/>
    <property type="match status" value="1"/>
</dbReference>
<dbReference type="NCBIfam" id="TIGR00229">
    <property type="entry name" value="sensory_box"/>
    <property type="match status" value="1"/>
</dbReference>
<dbReference type="SMART" id="SM00086">
    <property type="entry name" value="PAC"/>
    <property type="match status" value="1"/>
</dbReference>